<evidence type="ECO:0000313" key="1">
    <source>
        <dbReference type="EMBL" id="KAJ9113682.1"/>
    </source>
</evidence>
<organism evidence="1 2">
    <name type="scientific">Naganishia vaughanmartiniae</name>
    <dbReference type="NCBI Taxonomy" id="1424756"/>
    <lineage>
        <taxon>Eukaryota</taxon>
        <taxon>Fungi</taxon>
        <taxon>Dikarya</taxon>
        <taxon>Basidiomycota</taxon>
        <taxon>Agaricomycotina</taxon>
        <taxon>Tremellomycetes</taxon>
        <taxon>Filobasidiales</taxon>
        <taxon>Filobasidiaceae</taxon>
        <taxon>Naganishia</taxon>
    </lineage>
</organism>
<sequence>MDDLRVATPSLSTADDCGWGAGMPYGRSNVDEVDQKISEGLENLLAALGASGTAEACWDDVPSAMKGKARAILRLPNEEAALYRLAIVWRAWGMLDLPLNALLMIHEIMVRIKEIVNFLEYTRQMPLARLRHLFVSRQVVPSDIEIASLGSTKATATRDKVTRCKRQQADYVTRLLVFISPAAFEKKLEEDTYRANILRKIDEVTRVMSTALLIECGISTLFIPEELEDAQASEEHAQEDDYTSISACDGTENN</sequence>
<evidence type="ECO:0000313" key="2">
    <source>
        <dbReference type="Proteomes" id="UP001243375"/>
    </source>
</evidence>
<accession>A0ACC2WRL3</accession>
<reference evidence="1" key="1">
    <citation type="submission" date="2023-04" db="EMBL/GenBank/DDBJ databases">
        <title>Draft Genome sequencing of Naganishia species isolated from polar environments using Oxford Nanopore Technology.</title>
        <authorList>
            <person name="Leo P."/>
            <person name="Venkateswaran K."/>
        </authorList>
    </citation>
    <scope>NUCLEOTIDE SEQUENCE</scope>
    <source>
        <strain evidence="1">MNA-CCFEE 5425</strain>
    </source>
</reference>
<gene>
    <name evidence="1" type="ORF">QFC22_005991</name>
</gene>
<comment type="caution">
    <text evidence="1">The sequence shown here is derived from an EMBL/GenBank/DDBJ whole genome shotgun (WGS) entry which is preliminary data.</text>
</comment>
<dbReference type="EMBL" id="JASBWU010000021">
    <property type="protein sequence ID" value="KAJ9113682.1"/>
    <property type="molecule type" value="Genomic_DNA"/>
</dbReference>
<keyword evidence="2" id="KW-1185">Reference proteome</keyword>
<proteinExistence type="predicted"/>
<protein>
    <submittedName>
        <fullName evidence="1">Uncharacterized protein</fullName>
    </submittedName>
</protein>
<name>A0ACC2WRL3_9TREE</name>
<dbReference type="Proteomes" id="UP001243375">
    <property type="component" value="Unassembled WGS sequence"/>
</dbReference>